<reference evidence="5" key="3">
    <citation type="submission" date="2025-09" db="UniProtKB">
        <authorList>
            <consortium name="Ensembl"/>
        </authorList>
    </citation>
    <scope>IDENTIFICATION</scope>
</reference>
<dbReference type="Gene3D" id="1.20.190.20">
    <property type="entry name" value="14-3-3 domain"/>
    <property type="match status" value="1"/>
</dbReference>
<feature type="site" description="Interaction with phosphoserine on interacting protein" evidence="3">
    <location>
        <position position="126"/>
    </location>
</feature>
<gene>
    <name evidence="5" type="primary">ywhaz</name>
</gene>
<feature type="site" description="Interaction with phosphoserine on interacting protein" evidence="3">
    <location>
        <position position="57"/>
    </location>
</feature>
<name>A0A674ME90_TAKRU</name>
<dbReference type="Ensembl" id="ENSTRUT00000086125.1">
    <property type="protein sequence ID" value="ENSTRUP00000059518.1"/>
    <property type="gene ID" value="ENSTRUG00000011774.3"/>
</dbReference>
<evidence type="ECO:0000256" key="2">
    <source>
        <dbReference type="ARBA" id="ARBA00011625"/>
    </source>
</evidence>
<dbReference type="GeneTree" id="ENSGT01140000282547"/>
<dbReference type="InParanoid" id="A0A674ME90"/>
<dbReference type="FunFam" id="1.20.190.20:FF:000001">
    <property type="entry name" value="14-3-3 gamma 1"/>
    <property type="match status" value="1"/>
</dbReference>
<dbReference type="PRINTS" id="PR00305">
    <property type="entry name" value="1433ZETA"/>
</dbReference>
<dbReference type="OMA" id="AVCMKEV"/>
<evidence type="ECO:0000256" key="3">
    <source>
        <dbReference type="PIRSR" id="PIRSR000868-1"/>
    </source>
</evidence>
<dbReference type="PANTHER" id="PTHR18860">
    <property type="entry name" value="14-3-3 PROTEIN"/>
    <property type="match status" value="1"/>
</dbReference>
<comment type="similarity">
    <text evidence="1">Belongs to the 14-3-3 family.</text>
</comment>
<reference evidence="5 6" key="1">
    <citation type="journal article" date="2011" name="Genome Biol. Evol.">
        <title>Integration of the genetic map and genome assembly of fugu facilitates insights into distinct features of genome evolution in teleosts and mammals.</title>
        <authorList>
            <person name="Kai W."/>
            <person name="Kikuchi K."/>
            <person name="Tohari S."/>
            <person name="Chew A.K."/>
            <person name="Tay A."/>
            <person name="Fujiwara A."/>
            <person name="Hosoya S."/>
            <person name="Suetake H."/>
            <person name="Naruse K."/>
            <person name="Brenner S."/>
            <person name="Suzuki Y."/>
            <person name="Venkatesh B."/>
        </authorList>
    </citation>
    <scope>NUCLEOTIDE SEQUENCE [LARGE SCALE GENOMIC DNA]</scope>
</reference>
<dbReference type="AlphaFoldDB" id="A0A674ME90"/>
<evidence type="ECO:0000259" key="4">
    <source>
        <dbReference type="SMART" id="SM00101"/>
    </source>
</evidence>
<dbReference type="Pfam" id="PF00244">
    <property type="entry name" value="14-3-3"/>
    <property type="match status" value="1"/>
</dbReference>
<accession>A0A674ME90</accession>
<feature type="domain" description="14-3-3" evidence="4">
    <location>
        <begin position="11"/>
        <end position="241"/>
    </location>
</feature>
<evidence type="ECO:0000313" key="6">
    <source>
        <dbReference type="Proteomes" id="UP000005226"/>
    </source>
</evidence>
<comment type="subunit">
    <text evidence="2">Homodimer, and heterodimer with other family members.</text>
</comment>
<dbReference type="PIRSF" id="PIRSF000868">
    <property type="entry name" value="14-3-3"/>
    <property type="match status" value="1"/>
</dbReference>
<dbReference type="InterPro" id="IPR000308">
    <property type="entry name" value="14-3-3"/>
</dbReference>
<evidence type="ECO:0000256" key="1">
    <source>
        <dbReference type="ARBA" id="ARBA00006141"/>
    </source>
</evidence>
<dbReference type="InterPro" id="IPR036815">
    <property type="entry name" value="14-3-3_dom_sf"/>
</dbReference>
<dbReference type="SUPFAM" id="SSF48445">
    <property type="entry name" value="14-3-3 protein"/>
    <property type="match status" value="1"/>
</dbReference>
<dbReference type="Proteomes" id="UP000005226">
    <property type="component" value="Chromosome 7"/>
</dbReference>
<protein>
    <recommendedName>
        <fullName evidence="4">14-3-3 domain-containing protein</fullName>
    </recommendedName>
</protein>
<organism evidence="5 6">
    <name type="scientific">Takifugu rubripes</name>
    <name type="common">Japanese pufferfish</name>
    <name type="synonym">Fugu rubripes</name>
    <dbReference type="NCBI Taxonomy" id="31033"/>
    <lineage>
        <taxon>Eukaryota</taxon>
        <taxon>Metazoa</taxon>
        <taxon>Chordata</taxon>
        <taxon>Craniata</taxon>
        <taxon>Vertebrata</taxon>
        <taxon>Euteleostomi</taxon>
        <taxon>Actinopterygii</taxon>
        <taxon>Neopterygii</taxon>
        <taxon>Teleostei</taxon>
        <taxon>Neoteleostei</taxon>
        <taxon>Acanthomorphata</taxon>
        <taxon>Eupercaria</taxon>
        <taxon>Tetraodontiformes</taxon>
        <taxon>Tetradontoidea</taxon>
        <taxon>Tetraodontidae</taxon>
        <taxon>Takifugu</taxon>
    </lineage>
</organism>
<dbReference type="InterPro" id="IPR023409">
    <property type="entry name" value="14-3-3_CS"/>
</dbReference>
<reference evidence="5" key="2">
    <citation type="submission" date="2025-08" db="UniProtKB">
        <authorList>
            <consortium name="Ensembl"/>
        </authorList>
    </citation>
    <scope>IDENTIFICATION</scope>
</reference>
<dbReference type="InterPro" id="IPR023410">
    <property type="entry name" value="14-3-3_domain"/>
</dbReference>
<dbReference type="SMART" id="SM00101">
    <property type="entry name" value="14_3_3"/>
    <property type="match status" value="1"/>
</dbReference>
<keyword evidence="6" id="KW-1185">Reference proteome</keyword>
<proteinExistence type="inferred from homology"/>
<evidence type="ECO:0000313" key="5">
    <source>
        <dbReference type="Ensembl" id="ENSTRUP00000059518.1"/>
    </source>
</evidence>
<sequence>MHKSILSLQPAKLAEQCERYEDMAAAMKAETQKNPQLDDEQRNLLSVAYKNVVGARRSSWRVISSIEQKSIDDKSAVAKEYREQIEKELESTCNEVLELLDEYLIPKAVSFESKVFCLKMKGDYHRYLAEVASGDERKATIDKSKDAYQKAFDISKENMPPTHPIRLGLALNFSVFYYEILNSHEEACKLAKGAFDEAIAELDGLGQDSYKDSMLIMQLLRDNLTLWTSDCQGEDGEESNN</sequence>
<dbReference type="PROSITE" id="PS00796">
    <property type="entry name" value="1433_1"/>
    <property type="match status" value="1"/>
</dbReference>